<feature type="compositionally biased region" description="Basic and acidic residues" evidence="1">
    <location>
        <begin position="38"/>
        <end position="47"/>
    </location>
</feature>
<evidence type="ECO:0000313" key="3">
    <source>
        <dbReference type="Proteomes" id="UP000653099"/>
    </source>
</evidence>
<reference evidence="2" key="2">
    <citation type="submission" date="2020-09" db="EMBL/GenBank/DDBJ databases">
        <authorList>
            <person name="Sun Q."/>
            <person name="Ohkuma M."/>
        </authorList>
    </citation>
    <scope>NUCLEOTIDE SEQUENCE</scope>
    <source>
        <strain evidence="2">JCM 14359</strain>
    </source>
</reference>
<dbReference type="Proteomes" id="UP000653099">
    <property type="component" value="Unassembled WGS sequence"/>
</dbReference>
<organism evidence="2 3">
    <name type="scientific">Halobellus salinus</name>
    <dbReference type="NCBI Taxonomy" id="931585"/>
    <lineage>
        <taxon>Archaea</taxon>
        <taxon>Methanobacteriati</taxon>
        <taxon>Methanobacteriota</taxon>
        <taxon>Stenosarchaea group</taxon>
        <taxon>Halobacteria</taxon>
        <taxon>Halobacteriales</taxon>
        <taxon>Haloferacaceae</taxon>
        <taxon>Halobellus</taxon>
    </lineage>
</organism>
<dbReference type="EMBL" id="BMOC01000007">
    <property type="protein sequence ID" value="GGJ05836.1"/>
    <property type="molecule type" value="Genomic_DNA"/>
</dbReference>
<evidence type="ECO:0000256" key="1">
    <source>
        <dbReference type="SAM" id="MobiDB-lite"/>
    </source>
</evidence>
<accession>A0A830EMN7</accession>
<keyword evidence="3" id="KW-1185">Reference proteome</keyword>
<comment type="caution">
    <text evidence="2">The sequence shown here is derived from an EMBL/GenBank/DDBJ whole genome shotgun (WGS) entry which is preliminary data.</text>
</comment>
<feature type="region of interest" description="Disordered" evidence="1">
    <location>
        <begin position="1"/>
        <end position="122"/>
    </location>
</feature>
<name>A0A830EMN7_9EURY</name>
<proteinExistence type="predicted"/>
<gene>
    <name evidence="2" type="ORF">GCM10008995_14550</name>
</gene>
<evidence type="ECO:0000313" key="2">
    <source>
        <dbReference type="EMBL" id="GGJ05836.1"/>
    </source>
</evidence>
<protein>
    <submittedName>
        <fullName evidence="2">Uncharacterized protein</fullName>
    </submittedName>
</protein>
<reference evidence="2" key="1">
    <citation type="journal article" date="2014" name="Int. J. Syst. Evol. Microbiol.">
        <title>Complete genome sequence of Corynebacterium casei LMG S-19264T (=DSM 44701T), isolated from a smear-ripened cheese.</title>
        <authorList>
            <consortium name="US DOE Joint Genome Institute (JGI-PGF)"/>
            <person name="Walter F."/>
            <person name="Albersmeier A."/>
            <person name="Kalinowski J."/>
            <person name="Ruckert C."/>
        </authorList>
    </citation>
    <scope>NUCLEOTIDE SEQUENCE</scope>
    <source>
        <strain evidence="2">JCM 14359</strain>
    </source>
</reference>
<sequence length="144" mass="14923">MTASSNLPEPEGATDSSRSAGVDTAWADAGTRRVGVARTHDSKETDRISGTTPVVNPPQAVANTPHTYRAGAPPAAAGPPLPDASFGRPPRTVKEYPQRNDGIHTPLPTSRPTAGGDHHTGGATMVLTRVAGLPTRNASHHRCP</sequence>
<feature type="compositionally biased region" description="Basic and acidic residues" evidence="1">
    <location>
        <begin position="92"/>
        <end position="102"/>
    </location>
</feature>
<dbReference type="AlphaFoldDB" id="A0A830EMN7"/>